<feature type="region of interest" description="Disordered" evidence="5">
    <location>
        <begin position="495"/>
        <end position="516"/>
    </location>
</feature>
<dbReference type="OrthoDB" id="10067503at2759"/>
<dbReference type="SUPFAM" id="SSF140741">
    <property type="entry name" value="RUN domain-like"/>
    <property type="match status" value="1"/>
</dbReference>
<dbReference type="InterPro" id="IPR004012">
    <property type="entry name" value="Run_dom"/>
</dbReference>
<dbReference type="InterPro" id="IPR037213">
    <property type="entry name" value="Run_dom_sf"/>
</dbReference>
<dbReference type="CDD" id="cd17686">
    <property type="entry name" value="RUN_RUBCN"/>
    <property type="match status" value="1"/>
</dbReference>
<dbReference type="EMBL" id="QDEB01000122">
    <property type="protein sequence ID" value="RZC43316.1"/>
    <property type="molecule type" value="Genomic_DNA"/>
</dbReference>
<protein>
    <submittedName>
        <fullName evidence="7">Run domain Beclin-1 interacting and cysteine-rich containing protein</fullName>
    </submittedName>
</protein>
<dbReference type="Gene3D" id="1.20.58.900">
    <property type="match status" value="1"/>
</dbReference>
<reference evidence="7 8" key="1">
    <citation type="submission" date="2017-03" db="EMBL/GenBank/DDBJ databases">
        <title>Genome of the blue death feigning beetle - Asbolus verrucosus.</title>
        <authorList>
            <person name="Rider S.D."/>
        </authorList>
    </citation>
    <scope>NUCLEOTIDE SEQUENCE [LARGE SCALE GENOMIC DNA]</scope>
    <source>
        <strain evidence="7">Butters</strain>
        <tissue evidence="7">Head and leg muscle</tissue>
    </source>
</reference>
<dbReference type="Pfam" id="PF21054">
    <property type="entry name" value="RUBC_PIKBD"/>
    <property type="match status" value="1"/>
</dbReference>
<gene>
    <name evidence="7" type="ORF">BDFB_000976</name>
</gene>
<dbReference type="PROSITE" id="PS50826">
    <property type="entry name" value="RUN"/>
    <property type="match status" value="1"/>
</dbReference>
<evidence type="ECO:0000256" key="5">
    <source>
        <dbReference type="SAM" id="MobiDB-lite"/>
    </source>
</evidence>
<dbReference type="InterPro" id="IPR025258">
    <property type="entry name" value="RH_dom"/>
</dbReference>
<dbReference type="PANTHER" id="PTHR45971">
    <property type="entry name" value="PHOX (PX) DOMAIN-CONTAINING PROTEIN"/>
    <property type="match status" value="1"/>
</dbReference>
<evidence type="ECO:0000313" key="8">
    <source>
        <dbReference type="Proteomes" id="UP000292052"/>
    </source>
</evidence>
<dbReference type="STRING" id="1661398.A0A482WDQ1"/>
<dbReference type="SMART" id="SM01175">
    <property type="entry name" value="DUF4206"/>
    <property type="match status" value="1"/>
</dbReference>
<sequence length="861" mass="98488">MSESDPYVLKYQQLLRDLKNTVEGLLVSQVANVWSIYGGLNRLHCSVDKIFKHGCKSPGIENTSYFNFIQGLEWLQPENSKSYFSTDCEFRPHVPQNLKDDKASIWLYRSLENHSLSQKLSWLLSDKTHLLKCYQEYAFLCQGKYAEAALICVRAVERNQASLMSEINPCLFLLEANAKEFHKLHRRCSSYPDDYLKNMYVANEKKHSRTVQNLSVALKEQNQLDSTPTKNKSIKGKLKPWHSMPSLRSDSFKIKSKEMFTLSKTTPSTPLYSKKISTSALKIDYKSMQHPKLRKSNLKKNFSKTKKETRHVIINNCDIIEHTPPLSSSQSSGAMVNDDLMNLSTKSLPETRTLTHSPRLVDSFLPLPGEKDFRKTPKKSFIEDGGMSVLPMATGYFPRPMKGQSLLSFLTSSQFARANAELDRENAHFSISEAIISAMEQIKCRRDIKLTDEQLDDSDPEILDLKQRIRLRRREKLVEKQRKAWAESLMSDGKTDTATTVSPCSTTPDSLSDCASSDEVDDLEIDDASNLSDNHGLSVSMASLYSEADVLKRPRGAPDGASDIFSAEGVALSLISKFSEKQLPRASDLEWLVSEEDAPQALLPMPKSWPVSPDDSEISASMLLRGTQEWAPPRPQIIFTIHPPPSRKVLMTKQNYRCAGCSMKVAPQYASRFRYCDYLGRYFCTGCHTNQLALIPGRVLQKWDFTRLLEQMYSDPLFRVFELNKHICKMSRNLQFCRKLRLGLFYLKDFIFACRYAEMISETLEKEKSYILTDPEVYSMEDLVSVRNGDMKLKLKYLVESCCRHTSECRLCLARGFICEICNAPEVIFPWQMRRVRRCSQCGMCYHANCWNPNEKPCQKC</sequence>
<evidence type="ECO:0000256" key="4">
    <source>
        <dbReference type="ARBA" id="ARBA00023006"/>
    </source>
</evidence>
<comment type="subcellular location">
    <subcellularLocation>
        <location evidence="1">Late endosome</location>
    </subcellularLocation>
</comment>
<evidence type="ECO:0000313" key="7">
    <source>
        <dbReference type="EMBL" id="RZC43316.1"/>
    </source>
</evidence>
<evidence type="ECO:0000259" key="6">
    <source>
        <dbReference type="PROSITE" id="PS50826"/>
    </source>
</evidence>
<feature type="domain" description="RUN" evidence="6">
    <location>
        <begin position="34"/>
        <end position="166"/>
    </location>
</feature>
<comment type="caution">
    <text evidence="7">The sequence shown here is derived from an EMBL/GenBank/DDBJ whole genome shotgun (WGS) entry which is preliminary data.</text>
</comment>
<name>A0A482WDQ1_ASBVE</name>
<dbReference type="GO" id="GO:0006914">
    <property type="term" value="P:autophagy"/>
    <property type="evidence" value="ECO:0007669"/>
    <property type="project" value="UniProtKB-KW"/>
</dbReference>
<dbReference type="InterPro" id="IPR052428">
    <property type="entry name" value="Autophagy_HostDef_Reg"/>
</dbReference>
<dbReference type="InterPro" id="IPR048569">
    <property type="entry name" value="RUBC_PIKBD"/>
</dbReference>
<dbReference type="Proteomes" id="UP000292052">
    <property type="component" value="Unassembled WGS sequence"/>
</dbReference>
<proteinExistence type="predicted"/>
<evidence type="ECO:0000256" key="3">
    <source>
        <dbReference type="ARBA" id="ARBA00022753"/>
    </source>
</evidence>
<evidence type="ECO:0000256" key="1">
    <source>
        <dbReference type="ARBA" id="ARBA00004603"/>
    </source>
</evidence>
<feature type="compositionally biased region" description="Polar residues" evidence="5">
    <location>
        <begin position="496"/>
        <end position="515"/>
    </location>
</feature>
<dbReference type="AlphaFoldDB" id="A0A482WDQ1"/>
<keyword evidence="4" id="KW-0072">Autophagy</keyword>
<accession>A0A482WDQ1</accession>
<keyword evidence="3" id="KW-0967">Endosome</keyword>
<dbReference type="Pfam" id="PF13901">
    <property type="entry name" value="RH_dom"/>
    <property type="match status" value="1"/>
</dbReference>
<evidence type="ECO:0000256" key="2">
    <source>
        <dbReference type="ARBA" id="ARBA00022553"/>
    </source>
</evidence>
<dbReference type="PANTHER" id="PTHR45971:SF1">
    <property type="entry name" value="RUBICON, ISOFORM A"/>
    <property type="match status" value="1"/>
</dbReference>
<feature type="non-terminal residue" evidence="7">
    <location>
        <position position="861"/>
    </location>
</feature>
<keyword evidence="8" id="KW-1185">Reference proteome</keyword>
<organism evidence="7 8">
    <name type="scientific">Asbolus verrucosus</name>
    <name type="common">Desert ironclad beetle</name>
    <dbReference type="NCBI Taxonomy" id="1661398"/>
    <lineage>
        <taxon>Eukaryota</taxon>
        <taxon>Metazoa</taxon>
        <taxon>Ecdysozoa</taxon>
        <taxon>Arthropoda</taxon>
        <taxon>Hexapoda</taxon>
        <taxon>Insecta</taxon>
        <taxon>Pterygota</taxon>
        <taxon>Neoptera</taxon>
        <taxon>Endopterygota</taxon>
        <taxon>Coleoptera</taxon>
        <taxon>Polyphaga</taxon>
        <taxon>Cucujiformia</taxon>
        <taxon>Tenebrionidae</taxon>
        <taxon>Pimeliinae</taxon>
        <taxon>Asbolus</taxon>
    </lineage>
</organism>
<dbReference type="GO" id="GO:0005770">
    <property type="term" value="C:late endosome"/>
    <property type="evidence" value="ECO:0007669"/>
    <property type="project" value="UniProtKB-SubCell"/>
</dbReference>
<dbReference type="GO" id="GO:1901981">
    <property type="term" value="F:phosphatidylinositol phosphate binding"/>
    <property type="evidence" value="ECO:0007669"/>
    <property type="project" value="TreeGrafter"/>
</dbReference>
<keyword evidence="2" id="KW-0597">Phosphoprotein</keyword>